<gene>
    <name evidence="1" type="ORF">PHIM7_143</name>
</gene>
<organism evidence="1 2">
    <name type="scientific">Sinorhizobium phage phiM7</name>
    <dbReference type="NCBI Taxonomy" id="1647403"/>
    <lineage>
        <taxon>Viruses</taxon>
        <taxon>Duplodnaviria</taxon>
        <taxon>Heunggongvirae</taxon>
        <taxon>Uroviricota</taxon>
        <taxon>Caudoviricetes</taxon>
        <taxon>Emdodecavirus</taxon>
        <taxon>Emdodecavirus M7</taxon>
    </lineage>
</organism>
<name>A0A0F6WBQ0_9CAUD</name>
<keyword evidence="2" id="KW-1185">Reference proteome</keyword>
<evidence type="ECO:0000313" key="1">
    <source>
        <dbReference type="EMBL" id="AKF12689.1"/>
    </source>
</evidence>
<protein>
    <submittedName>
        <fullName evidence="1">Uncharacterized protein</fullName>
    </submittedName>
</protein>
<sequence>MEEMKPEIAGYRWRFLPCDGFPEAVWKVQKNLPDTWSCPDAEFEALVSETVVQRLEEALEAIIERSHNGELGSSKVIDMRKIAEKALKELE</sequence>
<accession>A0A0F6WBQ0</accession>
<reference evidence="1 2" key="1">
    <citation type="submission" date="2015-04" db="EMBL/GenBank/DDBJ databases">
        <authorList>
            <person name="Schouten J.T."/>
            <person name="Crockett J.T."/>
            <person name="Hodson T.S."/>
            <person name="Hyde J.R."/>
            <person name="Smith T.A."/>
            <person name="Merrill B.D."/>
            <person name="Crook M.B."/>
            <person name="Griffitts J.S."/>
            <person name="Burnett S.H."/>
            <person name="Grose J.H."/>
            <person name="Breakwell D.P."/>
        </authorList>
    </citation>
    <scope>NUCLEOTIDE SEQUENCE [LARGE SCALE GENOMIC DNA]</scope>
</reference>
<evidence type="ECO:0000313" key="2">
    <source>
        <dbReference type="Proteomes" id="UP000221947"/>
    </source>
</evidence>
<dbReference type="EMBL" id="KR052480">
    <property type="protein sequence ID" value="AKF12689.1"/>
    <property type="molecule type" value="Genomic_DNA"/>
</dbReference>
<proteinExistence type="predicted"/>
<dbReference type="Proteomes" id="UP000221947">
    <property type="component" value="Segment"/>
</dbReference>